<evidence type="ECO:0000313" key="1">
    <source>
        <dbReference type="Proteomes" id="UP000887574"/>
    </source>
</evidence>
<sequence length="77" mass="8484">MEGNLETVPRTWSQIGSLGQDQFSALNNTFSINSKRLNSAGTSYIILQLGCEHNVTPASRKSKLIEISWWQEGEAGS</sequence>
<proteinExistence type="predicted"/>
<accession>A0A915CRF3</accession>
<name>A0A915CRF3_9BILA</name>
<dbReference type="Proteomes" id="UP000887574">
    <property type="component" value="Unplaced"/>
</dbReference>
<dbReference type="AlphaFoldDB" id="A0A915CRF3"/>
<reference evidence="2" key="1">
    <citation type="submission" date="2022-11" db="UniProtKB">
        <authorList>
            <consortium name="WormBaseParasite"/>
        </authorList>
    </citation>
    <scope>IDENTIFICATION</scope>
</reference>
<keyword evidence="1" id="KW-1185">Reference proteome</keyword>
<dbReference type="WBParaSite" id="jg1134">
    <property type="protein sequence ID" value="jg1134"/>
    <property type="gene ID" value="jg1134"/>
</dbReference>
<evidence type="ECO:0000313" key="2">
    <source>
        <dbReference type="WBParaSite" id="jg1134"/>
    </source>
</evidence>
<protein>
    <submittedName>
        <fullName evidence="2">Uncharacterized protein</fullName>
    </submittedName>
</protein>
<organism evidence="1 2">
    <name type="scientific">Ditylenchus dipsaci</name>
    <dbReference type="NCBI Taxonomy" id="166011"/>
    <lineage>
        <taxon>Eukaryota</taxon>
        <taxon>Metazoa</taxon>
        <taxon>Ecdysozoa</taxon>
        <taxon>Nematoda</taxon>
        <taxon>Chromadorea</taxon>
        <taxon>Rhabditida</taxon>
        <taxon>Tylenchina</taxon>
        <taxon>Tylenchomorpha</taxon>
        <taxon>Sphaerularioidea</taxon>
        <taxon>Anguinidae</taxon>
        <taxon>Anguininae</taxon>
        <taxon>Ditylenchus</taxon>
    </lineage>
</organism>